<keyword evidence="4" id="KW-0472">Membrane</keyword>
<evidence type="ECO:0000313" key="7">
    <source>
        <dbReference type="Proteomes" id="UP000577724"/>
    </source>
</evidence>
<comment type="subcellular location">
    <subcellularLocation>
        <location evidence="1">Endomembrane system</location>
        <topology evidence="1">Multi-pass membrane protein</topology>
    </subcellularLocation>
</comment>
<sequence length="59" mass="6850">MHIQYCDEITSENDRTLIGSPLLYFISSADLIPDYLFPIGYLDDAIVVYLVLDRLKQRL</sequence>
<proteinExistence type="predicted"/>
<organism evidence="6 7">
    <name type="scientific">Paenibacillus taichungensis</name>
    <dbReference type="NCBI Taxonomy" id="484184"/>
    <lineage>
        <taxon>Bacteria</taxon>
        <taxon>Bacillati</taxon>
        <taxon>Bacillota</taxon>
        <taxon>Bacilli</taxon>
        <taxon>Bacillales</taxon>
        <taxon>Paenibacillaceae</taxon>
        <taxon>Paenibacillus</taxon>
    </lineage>
</organism>
<name>A0ABX2MR38_9BACL</name>
<gene>
    <name evidence="6" type="ORF">HP548_20715</name>
</gene>
<accession>A0ABX2MR38</accession>
<evidence type="ECO:0000313" key="6">
    <source>
        <dbReference type="EMBL" id="NUU56504.1"/>
    </source>
</evidence>
<evidence type="ECO:0000256" key="4">
    <source>
        <dbReference type="ARBA" id="ARBA00023136"/>
    </source>
</evidence>
<keyword evidence="3" id="KW-1133">Transmembrane helix</keyword>
<comment type="caution">
    <text evidence="6">The sequence shown here is derived from an EMBL/GenBank/DDBJ whole genome shotgun (WGS) entry which is preliminary data.</text>
</comment>
<evidence type="ECO:0000256" key="3">
    <source>
        <dbReference type="ARBA" id="ARBA00022989"/>
    </source>
</evidence>
<reference evidence="6 7" key="1">
    <citation type="submission" date="2020-05" db="EMBL/GenBank/DDBJ databases">
        <title>Genome Sequencing of Type Strains.</title>
        <authorList>
            <person name="Lemaire J.F."/>
            <person name="Inderbitzin P."/>
            <person name="Gregorio O.A."/>
            <person name="Collins S.B."/>
            <person name="Wespe N."/>
            <person name="Knight-Connoni V."/>
        </authorList>
    </citation>
    <scope>NUCLEOTIDE SEQUENCE [LARGE SCALE GENOMIC DNA]</scope>
    <source>
        <strain evidence="6 7">DSM 19942</strain>
    </source>
</reference>
<protein>
    <submittedName>
        <fullName evidence="6">DUF1232 domain-containing protein</fullName>
    </submittedName>
</protein>
<dbReference type="InterPro" id="IPR010652">
    <property type="entry name" value="DUF1232"/>
</dbReference>
<evidence type="ECO:0000256" key="2">
    <source>
        <dbReference type="ARBA" id="ARBA00022692"/>
    </source>
</evidence>
<dbReference type="EMBL" id="JABMCC010000115">
    <property type="protein sequence ID" value="NUU56504.1"/>
    <property type="molecule type" value="Genomic_DNA"/>
</dbReference>
<dbReference type="Proteomes" id="UP000577724">
    <property type="component" value="Unassembled WGS sequence"/>
</dbReference>
<evidence type="ECO:0000259" key="5">
    <source>
        <dbReference type="Pfam" id="PF06803"/>
    </source>
</evidence>
<dbReference type="Pfam" id="PF06803">
    <property type="entry name" value="DUF1232"/>
    <property type="match status" value="1"/>
</dbReference>
<evidence type="ECO:0000256" key="1">
    <source>
        <dbReference type="ARBA" id="ARBA00004127"/>
    </source>
</evidence>
<keyword evidence="7" id="KW-1185">Reference proteome</keyword>
<keyword evidence="2" id="KW-0812">Transmembrane</keyword>
<feature type="domain" description="DUF1232" evidence="5">
    <location>
        <begin position="15"/>
        <end position="48"/>
    </location>
</feature>